<protein>
    <recommendedName>
        <fullName evidence="7">TonB-dependent receptor plug domain-containing protein</fullName>
    </recommendedName>
</protein>
<keyword evidence="2" id="KW-0813">Transport</keyword>
<proteinExistence type="predicted"/>
<keyword evidence="6" id="KW-0998">Cell outer membrane</keyword>
<dbReference type="GO" id="GO:0044718">
    <property type="term" value="P:siderophore transmembrane transport"/>
    <property type="evidence" value="ECO:0007669"/>
    <property type="project" value="TreeGrafter"/>
</dbReference>
<dbReference type="Gene3D" id="2.170.130.10">
    <property type="entry name" value="TonB-dependent receptor, plug domain"/>
    <property type="match status" value="1"/>
</dbReference>
<dbReference type="EMBL" id="LAZR01024525">
    <property type="protein sequence ID" value="KKL74848.1"/>
    <property type="molecule type" value="Genomic_DNA"/>
</dbReference>
<dbReference type="InterPro" id="IPR037066">
    <property type="entry name" value="Plug_dom_sf"/>
</dbReference>
<evidence type="ECO:0000256" key="3">
    <source>
        <dbReference type="ARBA" id="ARBA00022692"/>
    </source>
</evidence>
<dbReference type="Gene3D" id="2.40.170.20">
    <property type="entry name" value="TonB-dependent receptor, beta-barrel domain"/>
    <property type="match status" value="1"/>
</dbReference>
<evidence type="ECO:0000256" key="1">
    <source>
        <dbReference type="ARBA" id="ARBA00004571"/>
    </source>
</evidence>
<feature type="domain" description="TonB-dependent receptor plug" evidence="7">
    <location>
        <begin position="61"/>
        <end position="147"/>
    </location>
</feature>
<reference evidence="8" key="1">
    <citation type="journal article" date="2015" name="Nature">
        <title>Complex archaea that bridge the gap between prokaryotes and eukaryotes.</title>
        <authorList>
            <person name="Spang A."/>
            <person name="Saw J.H."/>
            <person name="Jorgensen S.L."/>
            <person name="Zaremba-Niedzwiedzka K."/>
            <person name="Martijn J."/>
            <person name="Lind A.E."/>
            <person name="van Eijk R."/>
            <person name="Schleper C."/>
            <person name="Guy L."/>
            <person name="Ettema T.J."/>
        </authorList>
    </citation>
    <scope>NUCLEOTIDE SEQUENCE</scope>
</reference>
<dbReference type="InterPro" id="IPR039426">
    <property type="entry name" value="TonB-dep_rcpt-like"/>
</dbReference>
<accession>A0A0F9EL76</accession>
<name>A0A0F9EL76_9ZZZZ</name>
<dbReference type="InterPro" id="IPR012910">
    <property type="entry name" value="Plug_dom"/>
</dbReference>
<evidence type="ECO:0000256" key="2">
    <source>
        <dbReference type="ARBA" id="ARBA00022448"/>
    </source>
</evidence>
<evidence type="ECO:0000256" key="4">
    <source>
        <dbReference type="ARBA" id="ARBA00022729"/>
    </source>
</evidence>
<evidence type="ECO:0000256" key="6">
    <source>
        <dbReference type="ARBA" id="ARBA00023237"/>
    </source>
</evidence>
<gene>
    <name evidence="8" type="ORF">LCGC14_2060800</name>
</gene>
<keyword evidence="4" id="KW-0732">Signal</keyword>
<dbReference type="GO" id="GO:0009279">
    <property type="term" value="C:cell outer membrane"/>
    <property type="evidence" value="ECO:0007669"/>
    <property type="project" value="UniProtKB-SubCell"/>
</dbReference>
<organism evidence="8">
    <name type="scientific">marine sediment metagenome</name>
    <dbReference type="NCBI Taxonomy" id="412755"/>
    <lineage>
        <taxon>unclassified sequences</taxon>
        <taxon>metagenomes</taxon>
        <taxon>ecological metagenomes</taxon>
    </lineage>
</organism>
<dbReference type="GO" id="GO:0015344">
    <property type="term" value="F:siderophore uptake transmembrane transporter activity"/>
    <property type="evidence" value="ECO:0007669"/>
    <property type="project" value="TreeGrafter"/>
</dbReference>
<keyword evidence="5" id="KW-0472">Membrane</keyword>
<dbReference type="PANTHER" id="PTHR30069:SF29">
    <property type="entry name" value="HEMOGLOBIN AND HEMOGLOBIN-HAPTOGLOBIN-BINDING PROTEIN 1-RELATED"/>
    <property type="match status" value="1"/>
</dbReference>
<evidence type="ECO:0000256" key="5">
    <source>
        <dbReference type="ARBA" id="ARBA00023136"/>
    </source>
</evidence>
<comment type="subcellular location">
    <subcellularLocation>
        <location evidence="1">Cell outer membrane</location>
        <topology evidence="1">Multi-pass membrane protein</topology>
    </subcellularLocation>
</comment>
<keyword evidence="3" id="KW-0812">Transmembrane</keyword>
<evidence type="ECO:0000313" key="8">
    <source>
        <dbReference type="EMBL" id="KKL74848.1"/>
    </source>
</evidence>
<comment type="caution">
    <text evidence="8">The sequence shown here is derived from an EMBL/GenBank/DDBJ whole genome shotgun (WGS) entry which is preliminary data.</text>
</comment>
<dbReference type="InterPro" id="IPR036942">
    <property type="entry name" value="Beta-barrel_TonB_sf"/>
</dbReference>
<dbReference type="SUPFAM" id="SSF56935">
    <property type="entry name" value="Porins"/>
    <property type="match status" value="1"/>
</dbReference>
<dbReference type="Pfam" id="PF07715">
    <property type="entry name" value="Plug"/>
    <property type="match status" value="1"/>
</dbReference>
<evidence type="ECO:0000259" key="7">
    <source>
        <dbReference type="Pfam" id="PF07715"/>
    </source>
</evidence>
<dbReference type="PANTHER" id="PTHR30069">
    <property type="entry name" value="TONB-DEPENDENT OUTER MEMBRANE RECEPTOR"/>
    <property type="match status" value="1"/>
</dbReference>
<sequence length="417" mass="46401">MIRFLKILAYFALSAAIIPVAAATDADTIHIDGVEIIHSIPVSKAPLISAGMDSISMDLMSGRSLSELLAYQPAIHIKSAGRGALSTASFRGTDASHTKVYWNGIKLNSPMLGQVDFSLIPVWIIDDLSILYGGSSLKEGSGALGGAVLMESSGDWQKPLDISLNQEIASFGTFSTQGRLSAGDDKVRSDTRLYRNHSDNNYPFVNTDILPVQEQQLEQAAFSKGGVLQEIYFRPGDMHELSLRLWYQEATRELPPLMSQEGASREERQTDRNLRTSMEWKMYPGFGTISVRSGYSGSSIHYFLIHSDLDYKQFDSESRENSLYNTIKADLRTGKKTRVQLRTDLNMHDAGINDLVSKQGYQHQRNEAGFMASAHGKFGENWVLYGLIRQEWVDGSWLPVMPSTGFSYNILDNNSLY</sequence>
<feature type="non-terminal residue" evidence="8">
    <location>
        <position position="417"/>
    </location>
</feature>
<dbReference type="AlphaFoldDB" id="A0A0F9EL76"/>